<comment type="similarity">
    <text evidence="1 4">Belongs to the plant dirigent protein family.</text>
</comment>
<dbReference type="Pfam" id="PF03018">
    <property type="entry name" value="Dirigent"/>
    <property type="match status" value="1"/>
</dbReference>
<dbReference type="Proteomes" id="UP000813463">
    <property type="component" value="Chromosome 5"/>
</dbReference>
<protein>
    <recommendedName>
        <fullName evidence="4">Dirigent protein</fullName>
    </recommendedName>
</protein>
<comment type="function">
    <text evidence="4">Dirigent proteins impart stereoselectivity on the phenoxy radical-coupling reaction, yielding optically active lignans from two molecules of coniferyl alcohol in the biosynthesis of lignans, flavonolignans, and alkaloids and thus plays a central role in plant secondary metabolism.</text>
</comment>
<keyword evidence="3 4" id="KW-0964">Secreted</keyword>
<accession>A0A9R0IW25</accession>
<sequence>MSLKLVVASADQCIQYTRVSLATLAVLLLALLSPVPYKDHESDLQKPLVALSLYIQQPTTVNRNTHRDTESFTGALTFHRMLTEGPETTSAIVGKAQGFIIPVEHFAHSAFNIIYLTFSTPDYSGSLSVEAKKLEHRKREELKVVGGTGSFAFARGIAVFAEANQDLSGVDFLIYQVNLQLTFPSQLHSVRE</sequence>
<keyword evidence="4" id="KW-0052">Apoplast</keyword>
<evidence type="ECO:0000256" key="3">
    <source>
        <dbReference type="ARBA" id="ARBA00022525"/>
    </source>
</evidence>
<dbReference type="OrthoDB" id="1859279at2759"/>
<keyword evidence="5" id="KW-1185">Reference proteome</keyword>
<evidence type="ECO:0000313" key="6">
    <source>
        <dbReference type="RefSeq" id="XP_021856662.1"/>
    </source>
</evidence>
<comment type="subunit">
    <text evidence="2 4">Homodimer.</text>
</comment>
<gene>
    <name evidence="6 7" type="primary">LOC110795935</name>
</gene>
<dbReference type="GO" id="GO:0009699">
    <property type="term" value="P:phenylpropanoid biosynthetic process"/>
    <property type="evidence" value="ECO:0007669"/>
    <property type="project" value="UniProtKB-ARBA"/>
</dbReference>
<evidence type="ECO:0000256" key="4">
    <source>
        <dbReference type="RuleBase" id="RU363099"/>
    </source>
</evidence>
<dbReference type="InterPro" id="IPR004265">
    <property type="entry name" value="Dirigent"/>
</dbReference>
<evidence type="ECO:0000256" key="2">
    <source>
        <dbReference type="ARBA" id="ARBA00011738"/>
    </source>
</evidence>
<dbReference type="PANTHER" id="PTHR21495">
    <property type="entry name" value="NUCLEOPORIN-RELATED"/>
    <property type="match status" value="1"/>
</dbReference>
<evidence type="ECO:0000256" key="1">
    <source>
        <dbReference type="ARBA" id="ARBA00010746"/>
    </source>
</evidence>
<reference evidence="5" key="1">
    <citation type="journal article" date="2021" name="Nat. Commun.">
        <title>Genomic analyses provide insights into spinach domestication and the genetic basis of agronomic traits.</title>
        <authorList>
            <person name="Cai X."/>
            <person name="Sun X."/>
            <person name="Xu C."/>
            <person name="Sun H."/>
            <person name="Wang X."/>
            <person name="Ge C."/>
            <person name="Zhang Z."/>
            <person name="Wang Q."/>
            <person name="Fei Z."/>
            <person name="Jiao C."/>
            <person name="Wang Q."/>
        </authorList>
    </citation>
    <scope>NUCLEOTIDE SEQUENCE [LARGE SCALE GENOMIC DNA]</scope>
    <source>
        <strain evidence="5">cv. Varoflay</strain>
    </source>
</reference>
<comment type="subcellular location">
    <subcellularLocation>
        <location evidence="4">Secreted</location>
        <location evidence="4">Extracellular space</location>
        <location evidence="4">Apoplast</location>
    </subcellularLocation>
</comment>
<dbReference type="GeneID" id="110795935"/>
<dbReference type="RefSeq" id="XP_021856663.1">
    <property type="nucleotide sequence ID" value="XM_022000971.1"/>
</dbReference>
<dbReference type="AlphaFoldDB" id="A0A9R0IW25"/>
<dbReference type="Gene3D" id="2.40.480.10">
    <property type="entry name" value="Allene oxide cyclase-like"/>
    <property type="match status" value="1"/>
</dbReference>
<dbReference type="KEGG" id="soe:110795935"/>
<evidence type="ECO:0000313" key="7">
    <source>
        <dbReference type="RefSeq" id="XP_021856663.1"/>
    </source>
</evidence>
<dbReference type="RefSeq" id="XP_021856662.1">
    <property type="nucleotide sequence ID" value="XM_022000970.1"/>
</dbReference>
<name>A0A9R0IW25_SPIOL</name>
<evidence type="ECO:0000313" key="5">
    <source>
        <dbReference type="Proteomes" id="UP000813463"/>
    </source>
</evidence>
<organism evidence="5 6">
    <name type="scientific">Spinacia oleracea</name>
    <name type="common">Spinach</name>
    <dbReference type="NCBI Taxonomy" id="3562"/>
    <lineage>
        <taxon>Eukaryota</taxon>
        <taxon>Viridiplantae</taxon>
        <taxon>Streptophyta</taxon>
        <taxon>Embryophyta</taxon>
        <taxon>Tracheophyta</taxon>
        <taxon>Spermatophyta</taxon>
        <taxon>Magnoliopsida</taxon>
        <taxon>eudicotyledons</taxon>
        <taxon>Gunneridae</taxon>
        <taxon>Pentapetalae</taxon>
        <taxon>Caryophyllales</taxon>
        <taxon>Chenopodiaceae</taxon>
        <taxon>Chenopodioideae</taxon>
        <taxon>Anserineae</taxon>
        <taxon>Spinacia</taxon>
    </lineage>
</organism>
<dbReference type="InterPro" id="IPR044859">
    <property type="entry name" value="Allene_oxi_cyc_Dirigent"/>
</dbReference>
<reference evidence="6 7" key="2">
    <citation type="submission" date="2025-04" db="UniProtKB">
        <authorList>
            <consortium name="RefSeq"/>
        </authorList>
    </citation>
    <scope>IDENTIFICATION</scope>
</reference>
<proteinExistence type="inferred from homology"/>
<dbReference type="GO" id="GO:0048046">
    <property type="term" value="C:apoplast"/>
    <property type="evidence" value="ECO:0007669"/>
    <property type="project" value="UniProtKB-SubCell"/>
</dbReference>